<accession>A0ABN9Y276</accession>
<keyword evidence="2" id="KW-1185">Reference proteome</keyword>
<evidence type="ECO:0000313" key="2">
    <source>
        <dbReference type="Proteomes" id="UP001189429"/>
    </source>
</evidence>
<proteinExistence type="predicted"/>
<reference evidence="1" key="1">
    <citation type="submission" date="2023-10" db="EMBL/GenBank/DDBJ databases">
        <authorList>
            <person name="Chen Y."/>
            <person name="Shah S."/>
            <person name="Dougan E. K."/>
            <person name="Thang M."/>
            <person name="Chan C."/>
        </authorList>
    </citation>
    <scope>NUCLEOTIDE SEQUENCE [LARGE SCALE GENOMIC DNA]</scope>
</reference>
<feature type="non-terminal residue" evidence="1">
    <location>
        <position position="78"/>
    </location>
</feature>
<dbReference type="EMBL" id="CAUYUJ010021452">
    <property type="protein sequence ID" value="CAK0904723.1"/>
    <property type="molecule type" value="Genomic_DNA"/>
</dbReference>
<organism evidence="1 2">
    <name type="scientific">Prorocentrum cordatum</name>
    <dbReference type="NCBI Taxonomy" id="2364126"/>
    <lineage>
        <taxon>Eukaryota</taxon>
        <taxon>Sar</taxon>
        <taxon>Alveolata</taxon>
        <taxon>Dinophyceae</taxon>
        <taxon>Prorocentrales</taxon>
        <taxon>Prorocentraceae</taxon>
        <taxon>Prorocentrum</taxon>
    </lineage>
</organism>
<feature type="non-terminal residue" evidence="1">
    <location>
        <position position="1"/>
    </location>
</feature>
<sequence>ADDYELDRLAERDEAYAKQQAAAQAARDVLDGADAKCRACVKELAGLAANLLPLWPNPNLDGVEFVEPEREVKPAELV</sequence>
<comment type="caution">
    <text evidence="1">The sequence shown here is derived from an EMBL/GenBank/DDBJ whole genome shotgun (WGS) entry which is preliminary data.</text>
</comment>
<protein>
    <submittedName>
        <fullName evidence="1">Uncharacterized protein</fullName>
    </submittedName>
</protein>
<gene>
    <name evidence="1" type="ORF">PCOR1329_LOCUS80672</name>
</gene>
<dbReference type="Proteomes" id="UP001189429">
    <property type="component" value="Unassembled WGS sequence"/>
</dbReference>
<name>A0ABN9Y276_9DINO</name>
<evidence type="ECO:0000313" key="1">
    <source>
        <dbReference type="EMBL" id="CAK0904723.1"/>
    </source>
</evidence>